<evidence type="ECO:0000259" key="6">
    <source>
        <dbReference type="Pfam" id="PF23387"/>
    </source>
</evidence>
<evidence type="ECO:0000313" key="7">
    <source>
        <dbReference type="EMBL" id="EAR82753.3"/>
    </source>
</evidence>
<dbReference type="GO" id="GO:0005929">
    <property type="term" value="C:cilium"/>
    <property type="evidence" value="ECO:0007669"/>
    <property type="project" value="UniProtKB-SubCell"/>
</dbReference>
<dbReference type="OrthoDB" id="408728at2759"/>
<dbReference type="SUPFAM" id="SSF50978">
    <property type="entry name" value="WD40 repeat-like"/>
    <property type="match status" value="2"/>
</dbReference>
<dbReference type="Gene3D" id="2.130.10.10">
    <property type="entry name" value="YVTN repeat-like/Quinoprotein amine dehydrogenase"/>
    <property type="match status" value="2"/>
</dbReference>
<organism evidence="7 8">
    <name type="scientific">Tetrahymena thermophila (strain SB210)</name>
    <dbReference type="NCBI Taxonomy" id="312017"/>
    <lineage>
        <taxon>Eukaryota</taxon>
        <taxon>Sar</taxon>
        <taxon>Alveolata</taxon>
        <taxon>Ciliophora</taxon>
        <taxon>Intramacronucleata</taxon>
        <taxon>Oligohymenophorea</taxon>
        <taxon>Hymenostomatida</taxon>
        <taxon>Tetrahymenina</taxon>
        <taxon>Tetrahymenidae</taxon>
        <taxon>Tetrahymena</taxon>
    </lineage>
</organism>
<accession>Q22BU7</accession>
<dbReference type="AlphaFoldDB" id="Q22BU7"/>
<dbReference type="Pfam" id="PF23335">
    <property type="entry name" value="Beta-prop_IFT80_2nd"/>
    <property type="match status" value="1"/>
</dbReference>
<feature type="repeat" description="WD" evidence="4">
    <location>
        <begin position="98"/>
        <end position="130"/>
    </location>
</feature>
<dbReference type="SMART" id="SM00320">
    <property type="entry name" value="WD40"/>
    <property type="match status" value="4"/>
</dbReference>
<keyword evidence="3" id="KW-0966">Cell projection</keyword>
<dbReference type="RefSeq" id="XP_001030416.3">
    <property type="nucleotide sequence ID" value="XM_001030416.3"/>
</dbReference>
<dbReference type="HOGENOM" id="CLU_024638_1_0_1"/>
<dbReference type="PANTHER" id="PTHR24098">
    <property type="entry name" value="OUTER SEGMENT 5"/>
    <property type="match status" value="1"/>
</dbReference>
<feature type="domain" description="IFT80/172/WDR35 TPR" evidence="6">
    <location>
        <begin position="607"/>
        <end position="750"/>
    </location>
</feature>
<dbReference type="GO" id="GO:0060271">
    <property type="term" value="P:cilium assembly"/>
    <property type="evidence" value="ECO:0007669"/>
    <property type="project" value="TreeGrafter"/>
</dbReference>
<dbReference type="PROSITE" id="PS50082">
    <property type="entry name" value="WD_REPEATS_2"/>
    <property type="match status" value="2"/>
</dbReference>
<reference evidence="8" key="1">
    <citation type="journal article" date="2006" name="PLoS Biol.">
        <title>Macronuclear genome sequence of the ciliate Tetrahymena thermophila, a model eukaryote.</title>
        <authorList>
            <person name="Eisen J.A."/>
            <person name="Coyne R.S."/>
            <person name="Wu M."/>
            <person name="Wu D."/>
            <person name="Thiagarajan M."/>
            <person name="Wortman J.R."/>
            <person name="Badger J.H."/>
            <person name="Ren Q."/>
            <person name="Amedeo P."/>
            <person name="Jones K.M."/>
            <person name="Tallon L.J."/>
            <person name="Delcher A.L."/>
            <person name="Salzberg S.L."/>
            <person name="Silva J.C."/>
            <person name="Haas B.J."/>
            <person name="Majoros W.H."/>
            <person name="Farzad M."/>
            <person name="Carlton J.M."/>
            <person name="Smith R.K. Jr."/>
            <person name="Garg J."/>
            <person name="Pearlman R.E."/>
            <person name="Karrer K.M."/>
            <person name="Sun L."/>
            <person name="Manning G."/>
            <person name="Elde N.C."/>
            <person name="Turkewitz A.P."/>
            <person name="Asai D.J."/>
            <person name="Wilkes D.E."/>
            <person name="Wang Y."/>
            <person name="Cai H."/>
            <person name="Collins K."/>
            <person name="Stewart B.A."/>
            <person name="Lee S.R."/>
            <person name="Wilamowska K."/>
            <person name="Weinberg Z."/>
            <person name="Ruzzo W.L."/>
            <person name="Wloga D."/>
            <person name="Gaertig J."/>
            <person name="Frankel J."/>
            <person name="Tsao C.-C."/>
            <person name="Gorovsky M.A."/>
            <person name="Keeling P.J."/>
            <person name="Waller R.F."/>
            <person name="Patron N.J."/>
            <person name="Cherry J.M."/>
            <person name="Stover N.A."/>
            <person name="Krieger C.J."/>
            <person name="del Toro C."/>
            <person name="Ryder H.F."/>
            <person name="Williamson S.C."/>
            <person name="Barbeau R.A."/>
            <person name="Hamilton E.P."/>
            <person name="Orias E."/>
        </authorList>
    </citation>
    <scope>NUCLEOTIDE SEQUENCE [LARGE SCALE GENOMIC DNA]</scope>
    <source>
        <strain evidence="8">SB210</strain>
    </source>
</reference>
<dbReference type="Pfam" id="PF00400">
    <property type="entry name" value="WD40"/>
    <property type="match status" value="2"/>
</dbReference>
<keyword evidence="4" id="KW-0853">WD repeat</keyword>
<dbReference type="GO" id="GO:0030992">
    <property type="term" value="C:intraciliary transport particle B"/>
    <property type="evidence" value="ECO:0007669"/>
    <property type="project" value="TreeGrafter"/>
</dbReference>
<dbReference type="InterPro" id="IPR056157">
    <property type="entry name" value="TPR_IFT80_172_dom"/>
</dbReference>
<dbReference type="KEGG" id="tet:TTHERM_01084200"/>
<dbReference type="EMBL" id="GG662531">
    <property type="protein sequence ID" value="EAR82753.3"/>
    <property type="molecule type" value="Genomic_DNA"/>
</dbReference>
<dbReference type="InterPro" id="IPR056456">
    <property type="entry name" value="Beta-prop_IFT80_2nd"/>
</dbReference>
<dbReference type="STRING" id="312017.Q22BU7"/>
<comment type="subcellular location">
    <subcellularLocation>
        <location evidence="1">Cell projection</location>
        <location evidence="1">Cilium</location>
    </subcellularLocation>
</comment>
<feature type="repeat" description="WD" evidence="4">
    <location>
        <begin position="181"/>
        <end position="213"/>
    </location>
</feature>
<sequence length="754" mass="86302">MKFKVKKNDIQKHSEIVNDIAWTINNELYSISDDNVIYKWDCNTLQNEKFFELDSFPTAIDWMPAGNKGFNETVAIGFSDGSFKLISRLGKLEKEFKQAHKDAALITLKWNHDGSEFATGGEDGSIKTWSKTGNIRSNSLAQIDKPIYCLCWNPDSNAILYSSEKNIYVKPLQPGQKTISWKAHDGVVLKADWNACNNLILSAGEDCRYKVWDSYGRCLFSSSPYDYVITSIGWAPNGLYFAVGAYNMFKLCDKTGWTYSFDRTDSGSLQSIKWSADSTICAAGGGLGHVLFGYVVERSLTYENFEINLIEDNKITVTNLIHENIEELNFTERVINLSMAYAHLIVNTHSQCYIYSFQNWNTPQIFDIKEAVSLIIQSPRYFCLVQAVSGIVVYNYEGKKISNPKIQGIKFELLNSQKLSISQDVLAIVDGIKPKNISFYDIASGNKLNFTLDHSLEILEIHLNNSDQASDRKIAFIDSNRDFYLSPVHKRDLIKLTSMADSFLWNDKHDILSCIADGRLQTWYYPNAIYVDKDLMDLCKNTKEAAEIGRMSQMINFNGSQVILRRKDGGLITLNISPYPSILFDFCEKNKWEKAIKLCRFVKESSLWACLAAVSLHSRELNTAEIALASIEAADKVKYIEYINELPSDASKQAALSVYFHKNLEAEQLLIKNKLIYRAIKLNIKLYKWNRALELAEQNNQFVDMVLGYRKRYLEQVKKEETDKKFLQLKVEVNWPDIKSRIKAEKEREAKQKR</sequence>
<proteinExistence type="predicted"/>
<evidence type="ECO:0000259" key="5">
    <source>
        <dbReference type="Pfam" id="PF23335"/>
    </source>
</evidence>
<dbReference type="InterPro" id="IPR036322">
    <property type="entry name" value="WD40_repeat_dom_sf"/>
</dbReference>
<evidence type="ECO:0000313" key="8">
    <source>
        <dbReference type="Proteomes" id="UP000009168"/>
    </source>
</evidence>
<gene>
    <name evidence="7" type="ORF">TTHERM_01084200</name>
</gene>
<keyword evidence="2" id="KW-0969">Cilium</keyword>
<dbReference type="Pfam" id="PF23387">
    <property type="entry name" value="TPR_IFT80_172"/>
    <property type="match status" value="1"/>
</dbReference>
<dbReference type="PANTHER" id="PTHR24098:SF0">
    <property type="entry name" value="OUTER SEGMENT 5"/>
    <property type="match status" value="1"/>
</dbReference>
<evidence type="ECO:0000256" key="4">
    <source>
        <dbReference type="PROSITE-ProRule" id="PRU00221"/>
    </source>
</evidence>
<evidence type="ECO:0000256" key="3">
    <source>
        <dbReference type="ARBA" id="ARBA00023273"/>
    </source>
</evidence>
<dbReference type="eggNOG" id="KOG1524">
    <property type="taxonomic scope" value="Eukaryota"/>
</dbReference>
<dbReference type="Proteomes" id="UP000009168">
    <property type="component" value="Unassembled WGS sequence"/>
</dbReference>
<protein>
    <submittedName>
        <fullName evidence="7">Intraflagellar transporter</fullName>
    </submittedName>
</protein>
<name>Q22BU7_TETTS</name>
<keyword evidence="8" id="KW-1185">Reference proteome</keyword>
<dbReference type="InterPro" id="IPR015943">
    <property type="entry name" value="WD40/YVTN_repeat-like_dom_sf"/>
</dbReference>
<dbReference type="InParanoid" id="Q22BU7"/>
<dbReference type="GeneID" id="7842197"/>
<evidence type="ECO:0000256" key="1">
    <source>
        <dbReference type="ARBA" id="ARBA00004138"/>
    </source>
</evidence>
<dbReference type="InterPro" id="IPR001680">
    <property type="entry name" value="WD40_rpt"/>
</dbReference>
<evidence type="ECO:0000256" key="2">
    <source>
        <dbReference type="ARBA" id="ARBA00023069"/>
    </source>
</evidence>
<feature type="domain" description="IFT80 second beta-propeller" evidence="5">
    <location>
        <begin position="297"/>
        <end position="579"/>
    </location>
</feature>